<comment type="caution">
    <text evidence="1">The sequence shown here is derived from an EMBL/GenBank/DDBJ whole genome shotgun (WGS) entry which is preliminary data.</text>
</comment>
<organism evidence="1 2">
    <name type="scientific">Vararia minispora EC-137</name>
    <dbReference type="NCBI Taxonomy" id="1314806"/>
    <lineage>
        <taxon>Eukaryota</taxon>
        <taxon>Fungi</taxon>
        <taxon>Dikarya</taxon>
        <taxon>Basidiomycota</taxon>
        <taxon>Agaricomycotina</taxon>
        <taxon>Agaricomycetes</taxon>
        <taxon>Russulales</taxon>
        <taxon>Lachnocladiaceae</taxon>
        <taxon>Vararia</taxon>
    </lineage>
</organism>
<dbReference type="EMBL" id="MU273997">
    <property type="protein sequence ID" value="KAI0027112.1"/>
    <property type="molecule type" value="Genomic_DNA"/>
</dbReference>
<evidence type="ECO:0000313" key="1">
    <source>
        <dbReference type="EMBL" id="KAI0027112.1"/>
    </source>
</evidence>
<protein>
    <submittedName>
        <fullName evidence="1">Uncharacterized protein</fullName>
    </submittedName>
</protein>
<proteinExistence type="predicted"/>
<reference evidence="1" key="2">
    <citation type="journal article" date="2022" name="New Phytol.">
        <title>Evolutionary transition to the ectomycorrhizal habit in the genomes of a hyperdiverse lineage of mushroom-forming fungi.</title>
        <authorList>
            <person name="Looney B."/>
            <person name="Miyauchi S."/>
            <person name="Morin E."/>
            <person name="Drula E."/>
            <person name="Courty P.E."/>
            <person name="Kohler A."/>
            <person name="Kuo A."/>
            <person name="LaButti K."/>
            <person name="Pangilinan J."/>
            <person name="Lipzen A."/>
            <person name="Riley R."/>
            <person name="Andreopoulos W."/>
            <person name="He G."/>
            <person name="Johnson J."/>
            <person name="Nolan M."/>
            <person name="Tritt A."/>
            <person name="Barry K.W."/>
            <person name="Grigoriev I.V."/>
            <person name="Nagy L.G."/>
            <person name="Hibbett D."/>
            <person name="Henrissat B."/>
            <person name="Matheny P.B."/>
            <person name="Labbe J."/>
            <person name="Martin F.M."/>
        </authorList>
    </citation>
    <scope>NUCLEOTIDE SEQUENCE</scope>
    <source>
        <strain evidence="1">EC-137</strain>
    </source>
</reference>
<gene>
    <name evidence="1" type="ORF">K488DRAFT_91286</name>
</gene>
<sequence>MASSAADTDSQSEVADVTVLDAKGLPTRCVENLKLSMPRRFLVSITSGETTKRTAAVPHSEGAAEWKQVLAGFNLKAQDAVPLLASGQQSTSPASAMPYEPGSTDNRPAQNPAQLSTSGLPVIETAPEENTTNISSTADVSNTDPPPLASAIVDAADFVNAVNTQVGSWTTLLDNINYVAQILDKISQTIAQQIERDANVRGLVDDLDKGFKTLREAKDLEERCSDSTQAEILSRIFQQTSECGFFIDRYFKNSSFSKRLLSNLVSGPEQIVKQYRTALADLRNEFLERTTITTKICVLQITDRLERGFEQLSDKISDTLLSKLPYGGGARFNPKQRCQPETRSLFLGEIESWIKDPESAQVLVLFGEAGTGKSTIASEIAQRFHDQLTSSFVFDRSFSHPPHHVITRLTRDLCKVNLPFKRSLVEVLQADPSLVDDVHCAMLFQRLLVEQLEKFDFIGNYLIIIDALDECKDNKERKSLVTVLSEDVRKLPGNFRILLTARPEKDLGLAFGRVSSNSDACVRIMHMNEERFKADTEHDILEYTRSRLRIIPLQDSDCQQVARLAGTLFQWASVACDFIVNPPSGLVRADCLKQVLSNEMHDAQNQLDELYHWATF</sequence>
<keyword evidence="2" id="KW-1185">Reference proteome</keyword>
<evidence type="ECO:0000313" key="2">
    <source>
        <dbReference type="Proteomes" id="UP000814128"/>
    </source>
</evidence>
<accession>A0ACB8Q663</accession>
<name>A0ACB8Q663_9AGAM</name>
<dbReference type="Proteomes" id="UP000814128">
    <property type="component" value="Unassembled WGS sequence"/>
</dbReference>
<reference evidence="1" key="1">
    <citation type="submission" date="2021-02" db="EMBL/GenBank/DDBJ databases">
        <authorList>
            <consortium name="DOE Joint Genome Institute"/>
            <person name="Ahrendt S."/>
            <person name="Looney B.P."/>
            <person name="Miyauchi S."/>
            <person name="Morin E."/>
            <person name="Drula E."/>
            <person name="Courty P.E."/>
            <person name="Chicoki N."/>
            <person name="Fauchery L."/>
            <person name="Kohler A."/>
            <person name="Kuo A."/>
            <person name="Labutti K."/>
            <person name="Pangilinan J."/>
            <person name="Lipzen A."/>
            <person name="Riley R."/>
            <person name="Andreopoulos W."/>
            <person name="He G."/>
            <person name="Johnson J."/>
            <person name="Barry K.W."/>
            <person name="Grigoriev I.V."/>
            <person name="Nagy L."/>
            <person name="Hibbett D."/>
            <person name="Henrissat B."/>
            <person name="Matheny P.B."/>
            <person name="Labbe J."/>
            <person name="Martin F."/>
        </authorList>
    </citation>
    <scope>NUCLEOTIDE SEQUENCE</scope>
    <source>
        <strain evidence="1">EC-137</strain>
    </source>
</reference>